<accession>A0A226F1Q7</accession>
<dbReference type="GO" id="GO:0036157">
    <property type="term" value="C:outer dynein arm"/>
    <property type="evidence" value="ECO:0007669"/>
    <property type="project" value="InterPro"/>
</dbReference>
<name>A0A226F1Q7_FOLCA</name>
<feature type="region of interest" description="Disordered" evidence="1">
    <location>
        <begin position="77"/>
        <end position="113"/>
    </location>
</feature>
<dbReference type="GO" id="GO:0007368">
    <property type="term" value="P:determination of left/right symmetry"/>
    <property type="evidence" value="ECO:0007669"/>
    <property type="project" value="TreeGrafter"/>
</dbReference>
<evidence type="ECO:0000256" key="1">
    <source>
        <dbReference type="SAM" id="MobiDB-lite"/>
    </source>
</evidence>
<organism evidence="3 4">
    <name type="scientific">Folsomia candida</name>
    <name type="common">Springtail</name>
    <dbReference type="NCBI Taxonomy" id="158441"/>
    <lineage>
        <taxon>Eukaryota</taxon>
        <taxon>Metazoa</taxon>
        <taxon>Ecdysozoa</taxon>
        <taxon>Arthropoda</taxon>
        <taxon>Hexapoda</taxon>
        <taxon>Collembola</taxon>
        <taxon>Entomobryomorpha</taxon>
        <taxon>Isotomoidea</taxon>
        <taxon>Isotomidae</taxon>
        <taxon>Proisotominae</taxon>
        <taxon>Folsomia</taxon>
    </lineage>
</organism>
<dbReference type="InterPro" id="IPR031733">
    <property type="entry name" value="Dynein_attach_N"/>
</dbReference>
<evidence type="ECO:0000313" key="4">
    <source>
        <dbReference type="Proteomes" id="UP000198287"/>
    </source>
</evidence>
<dbReference type="PANTHER" id="PTHR28572">
    <property type="entry name" value="COILED-COIL DOMAIN-CONTAINING PROTEIN 103"/>
    <property type="match status" value="1"/>
</dbReference>
<feature type="domain" description="Dynein attachment factor N-terminal" evidence="2">
    <location>
        <begin position="25"/>
        <end position="94"/>
    </location>
</feature>
<evidence type="ECO:0000259" key="2">
    <source>
        <dbReference type="Pfam" id="PF15867"/>
    </source>
</evidence>
<dbReference type="OMA" id="KSIRAPW"/>
<protein>
    <recommendedName>
        <fullName evidence="2">Dynein attachment factor N-terminal domain-containing protein</fullName>
    </recommendedName>
</protein>
<dbReference type="Proteomes" id="UP000198287">
    <property type="component" value="Unassembled WGS sequence"/>
</dbReference>
<evidence type="ECO:0000313" key="3">
    <source>
        <dbReference type="EMBL" id="OXA63713.1"/>
    </source>
</evidence>
<dbReference type="AlphaFoldDB" id="A0A226F1Q7"/>
<gene>
    <name evidence="3" type="ORF">Fcan01_02970</name>
</gene>
<reference evidence="3 4" key="1">
    <citation type="submission" date="2015-12" db="EMBL/GenBank/DDBJ databases">
        <title>The genome of Folsomia candida.</title>
        <authorList>
            <person name="Faddeeva A."/>
            <person name="Derks M.F."/>
            <person name="Anvar Y."/>
            <person name="Smit S."/>
            <person name="Van Straalen N."/>
            <person name="Roelofs D."/>
        </authorList>
    </citation>
    <scope>NUCLEOTIDE SEQUENCE [LARGE SCALE GENOMIC DNA]</scope>
    <source>
        <strain evidence="3 4">VU population</strain>
        <tissue evidence="3">Whole body</tissue>
    </source>
</reference>
<dbReference type="EMBL" id="LNIX01000001">
    <property type="protein sequence ID" value="OXA63713.1"/>
    <property type="molecule type" value="Genomic_DNA"/>
</dbReference>
<dbReference type="InterPro" id="IPR042422">
    <property type="entry name" value="CC103"/>
</dbReference>
<dbReference type="GO" id="GO:0036159">
    <property type="term" value="P:inner dynein arm assembly"/>
    <property type="evidence" value="ECO:0007669"/>
    <property type="project" value="TreeGrafter"/>
</dbReference>
<dbReference type="GO" id="GO:0003351">
    <property type="term" value="P:epithelial cilium movement involved in extracellular fluid movement"/>
    <property type="evidence" value="ECO:0007669"/>
    <property type="project" value="TreeGrafter"/>
</dbReference>
<dbReference type="GO" id="GO:0005576">
    <property type="term" value="C:extracellular region"/>
    <property type="evidence" value="ECO:0007669"/>
    <property type="project" value="GOC"/>
</dbReference>
<dbReference type="OrthoDB" id="447931at2759"/>
<sequence>MQTSSLPPNSLQPKKKLSLPKEVRINATELNQRLVQELRGEERYKLINDAKLRAMTQGTTTYEDFRQIWMAAHLRPLEKDDRLQSGTKSKVVWNPMSKKDPMSNDDDDESGKV</sequence>
<dbReference type="STRING" id="158441.A0A226F1Q7"/>
<feature type="compositionally biased region" description="Acidic residues" evidence="1">
    <location>
        <begin position="103"/>
        <end position="113"/>
    </location>
</feature>
<comment type="caution">
    <text evidence="3">The sequence shown here is derived from an EMBL/GenBank/DDBJ whole genome shotgun (WGS) entry which is preliminary data.</text>
</comment>
<dbReference type="PANTHER" id="PTHR28572:SF1">
    <property type="entry name" value="COILED-COIL DOMAIN-CONTAINING PROTEIN 103"/>
    <property type="match status" value="1"/>
</dbReference>
<keyword evidence="4" id="KW-1185">Reference proteome</keyword>
<proteinExistence type="predicted"/>
<dbReference type="Pfam" id="PF15867">
    <property type="entry name" value="Dynein_attach_N"/>
    <property type="match status" value="1"/>
</dbReference>